<dbReference type="AlphaFoldDB" id="A0A392PLR8"/>
<dbReference type="Proteomes" id="UP000265520">
    <property type="component" value="Unassembled WGS sequence"/>
</dbReference>
<feature type="compositionally biased region" description="Polar residues" evidence="1">
    <location>
        <begin position="48"/>
        <end position="85"/>
    </location>
</feature>
<evidence type="ECO:0000256" key="1">
    <source>
        <dbReference type="SAM" id="MobiDB-lite"/>
    </source>
</evidence>
<feature type="region of interest" description="Disordered" evidence="1">
    <location>
        <begin position="17"/>
        <end position="85"/>
    </location>
</feature>
<keyword evidence="4" id="KW-1185">Reference proteome</keyword>
<proteinExistence type="predicted"/>
<feature type="chain" id="PRO_5017324355" evidence="2">
    <location>
        <begin position="20"/>
        <end position="115"/>
    </location>
</feature>
<accession>A0A392PLR8</accession>
<protein>
    <submittedName>
        <fullName evidence="3">E3 ubiquitin-protein ligase UPL1-like</fullName>
    </submittedName>
</protein>
<keyword evidence="2" id="KW-0732">Signal</keyword>
<evidence type="ECO:0000313" key="4">
    <source>
        <dbReference type="Proteomes" id="UP000265520"/>
    </source>
</evidence>
<evidence type="ECO:0000256" key="2">
    <source>
        <dbReference type="SAM" id="SignalP"/>
    </source>
</evidence>
<reference evidence="3 4" key="1">
    <citation type="journal article" date="2018" name="Front. Plant Sci.">
        <title>Red Clover (Trifolium pratense) and Zigzag Clover (T. medium) - A Picture of Genomic Similarities and Differences.</title>
        <authorList>
            <person name="Dluhosova J."/>
            <person name="Istvanek J."/>
            <person name="Nedelnik J."/>
            <person name="Repkova J."/>
        </authorList>
    </citation>
    <scope>NUCLEOTIDE SEQUENCE [LARGE SCALE GENOMIC DNA]</scope>
    <source>
        <strain evidence="4">cv. 10/8</strain>
        <tissue evidence="3">Leaf</tissue>
    </source>
</reference>
<feature type="signal peptide" evidence="2">
    <location>
        <begin position="1"/>
        <end position="19"/>
    </location>
</feature>
<organism evidence="3 4">
    <name type="scientific">Trifolium medium</name>
    <dbReference type="NCBI Taxonomy" id="97028"/>
    <lineage>
        <taxon>Eukaryota</taxon>
        <taxon>Viridiplantae</taxon>
        <taxon>Streptophyta</taxon>
        <taxon>Embryophyta</taxon>
        <taxon>Tracheophyta</taxon>
        <taxon>Spermatophyta</taxon>
        <taxon>Magnoliopsida</taxon>
        <taxon>eudicotyledons</taxon>
        <taxon>Gunneridae</taxon>
        <taxon>Pentapetalae</taxon>
        <taxon>rosids</taxon>
        <taxon>fabids</taxon>
        <taxon>Fabales</taxon>
        <taxon>Fabaceae</taxon>
        <taxon>Papilionoideae</taxon>
        <taxon>50 kb inversion clade</taxon>
        <taxon>NPAAA clade</taxon>
        <taxon>Hologalegina</taxon>
        <taxon>IRL clade</taxon>
        <taxon>Trifolieae</taxon>
        <taxon>Trifolium</taxon>
    </lineage>
</organism>
<dbReference type="EMBL" id="LXQA010083377">
    <property type="protein sequence ID" value="MCI12246.1"/>
    <property type="molecule type" value="Genomic_DNA"/>
</dbReference>
<feature type="compositionally biased region" description="Low complexity" evidence="1">
    <location>
        <begin position="17"/>
        <end position="33"/>
    </location>
</feature>
<name>A0A392PLR8_9FABA</name>
<sequence length="115" mass="12096">MLVMHLLNLLDVIIDSAGSKSSPSDKSLISASKPVSGPEISAVEPEANTASGILTSMADASTTVGDSSKPTPVDNNTESESQRVLNNLPQSELRLLCSLLAHEGYAYRPLLVDLC</sequence>
<comment type="caution">
    <text evidence="3">The sequence shown here is derived from an EMBL/GenBank/DDBJ whole genome shotgun (WGS) entry which is preliminary data.</text>
</comment>
<evidence type="ECO:0000313" key="3">
    <source>
        <dbReference type="EMBL" id="MCI12246.1"/>
    </source>
</evidence>